<name>A0A3G9GG75_9NEIS</name>
<dbReference type="EMBL" id="AP018823">
    <property type="protein sequence ID" value="BBF86868.1"/>
    <property type="molecule type" value="Genomic_DNA"/>
</dbReference>
<reference evidence="3" key="3">
    <citation type="journal article" date="2017" name="Plant Physiol. Biochem.">
        <title>Differential oxidative and antioxidative response of duckweed Lemna minor toward plant growth promoting/inhibiting bacteria.</title>
        <authorList>
            <person name="Ishizawa H."/>
            <person name="Kuroda M."/>
            <person name="Morikawa M."/>
            <person name="Ike M."/>
        </authorList>
    </citation>
    <scope>NUCLEOTIDE SEQUENCE [LARGE SCALE GENOMIC DNA]</scope>
    <source>
        <strain evidence="3">H3</strain>
    </source>
</reference>
<feature type="compositionally biased region" description="Polar residues" evidence="1">
    <location>
        <begin position="72"/>
        <end position="84"/>
    </location>
</feature>
<reference evidence="2 3" key="2">
    <citation type="journal article" date="2017" name="Genome Announc.">
        <title>Draft genome sequence of Aquitalea magnusonii strain H3, a plant growth-promoting bacterium of duckweed Lemna minor.</title>
        <authorList>
            <person name="Ishizawa H."/>
            <person name="Kuroda M."/>
            <person name="Ike M."/>
        </authorList>
    </citation>
    <scope>NUCLEOTIDE SEQUENCE [LARGE SCALE GENOMIC DNA]</scope>
    <source>
        <strain evidence="2 3">H3</strain>
    </source>
</reference>
<dbReference type="KEGG" id="amah:DLM_3276"/>
<evidence type="ECO:0000313" key="3">
    <source>
        <dbReference type="Proteomes" id="UP000198290"/>
    </source>
</evidence>
<proteinExistence type="predicted"/>
<feature type="region of interest" description="Disordered" evidence="1">
    <location>
        <begin position="1"/>
        <end position="35"/>
    </location>
</feature>
<sequence length="97" mass="10653">MHTLKPRNPYACSPLLKKGGAHRNSRSGQRQNARQAMLAELDELDDLDELDWIDPSPAAQAVESRSEDDTPGSFSCQPTMTKAASQRPLPCYARLAA</sequence>
<gene>
    <name evidence="2" type="ORF">DLM_3276</name>
</gene>
<dbReference type="Proteomes" id="UP000198290">
    <property type="component" value="Chromosome"/>
</dbReference>
<dbReference type="RefSeq" id="WP_089085822.1">
    <property type="nucleotide sequence ID" value="NZ_AP018823.1"/>
</dbReference>
<dbReference type="AlphaFoldDB" id="A0A3G9GG75"/>
<protein>
    <submittedName>
        <fullName evidence="2">Uncharacterized protein</fullName>
    </submittedName>
</protein>
<dbReference type="OrthoDB" id="8596046at2"/>
<accession>A0A3G9GG75</accession>
<feature type="region of interest" description="Disordered" evidence="1">
    <location>
        <begin position="58"/>
        <end position="86"/>
    </location>
</feature>
<evidence type="ECO:0000313" key="2">
    <source>
        <dbReference type="EMBL" id="BBF86868.1"/>
    </source>
</evidence>
<reference evidence="3" key="1">
    <citation type="journal article" date="2017" name="Biotechnol. Biofuels">
        <title>Evaluation of environmental bacterial communities as a factor affecting the growth of duckweed Lemna minor.</title>
        <authorList>
            <person name="Ishizawa H."/>
            <person name="Kuroda M."/>
            <person name="Morikawa M."/>
            <person name="Ike M."/>
        </authorList>
    </citation>
    <scope>NUCLEOTIDE SEQUENCE [LARGE SCALE GENOMIC DNA]</scope>
    <source>
        <strain evidence="3">H3</strain>
    </source>
</reference>
<keyword evidence="3" id="KW-1185">Reference proteome</keyword>
<organism evidence="2 3">
    <name type="scientific">Aquitalea magnusonii</name>
    <dbReference type="NCBI Taxonomy" id="332411"/>
    <lineage>
        <taxon>Bacteria</taxon>
        <taxon>Pseudomonadati</taxon>
        <taxon>Pseudomonadota</taxon>
        <taxon>Betaproteobacteria</taxon>
        <taxon>Neisseriales</taxon>
        <taxon>Chromobacteriaceae</taxon>
        <taxon>Aquitalea</taxon>
    </lineage>
</organism>
<evidence type="ECO:0000256" key="1">
    <source>
        <dbReference type="SAM" id="MobiDB-lite"/>
    </source>
</evidence>